<dbReference type="GO" id="GO:0005524">
    <property type="term" value="F:ATP binding"/>
    <property type="evidence" value="ECO:0007669"/>
    <property type="project" value="UniProtKB-KW"/>
</dbReference>
<dbReference type="PROSITE" id="PS50893">
    <property type="entry name" value="ABC_TRANSPORTER_2"/>
    <property type="match status" value="1"/>
</dbReference>
<dbReference type="PROSITE" id="PS00211">
    <property type="entry name" value="ABC_TRANSPORTER_1"/>
    <property type="match status" value="1"/>
</dbReference>
<keyword evidence="7" id="KW-1185">Reference proteome</keyword>
<dbReference type="InterPro" id="IPR003593">
    <property type="entry name" value="AAA+_ATPase"/>
</dbReference>
<dbReference type="InterPro" id="IPR003439">
    <property type="entry name" value="ABC_transporter-like_ATP-bd"/>
</dbReference>
<evidence type="ECO:0000313" key="6">
    <source>
        <dbReference type="EMBL" id="ANG65375.1"/>
    </source>
</evidence>
<dbReference type="Proteomes" id="UP000078070">
    <property type="component" value="Chromosome"/>
</dbReference>
<keyword evidence="3" id="KW-0547">Nucleotide-binding</keyword>
<reference evidence="6 7" key="2">
    <citation type="journal article" date="2018" name="Int. J. Syst. Evol. Microbiol.">
        <title>Marinobacterium aestuarii sp. nov., a benzene-degrading marine bacterium isolated from estuary sediment.</title>
        <authorList>
            <person name="Bae S.S."/>
            <person name="Jung J."/>
            <person name="Chung D."/>
            <person name="Baek K."/>
        </authorList>
    </citation>
    <scope>NUCLEOTIDE SEQUENCE [LARGE SCALE GENOMIC DNA]</scope>
    <source>
        <strain evidence="6 7">ST58-10</strain>
    </source>
</reference>
<dbReference type="Pfam" id="PF00005">
    <property type="entry name" value="ABC_tran"/>
    <property type="match status" value="1"/>
</dbReference>
<proteinExistence type="inferred from homology"/>
<dbReference type="RefSeq" id="WP_067386160.1">
    <property type="nucleotide sequence ID" value="NZ_CP015839.1"/>
</dbReference>
<dbReference type="PANTHER" id="PTHR42788:SF19">
    <property type="entry name" value="ALIPHATIC SULFONATES IMPORT ATP-BINDING PROTEIN SSUB 2"/>
    <property type="match status" value="1"/>
</dbReference>
<dbReference type="KEGG" id="mars:A8C75_20185"/>
<evidence type="ECO:0000259" key="5">
    <source>
        <dbReference type="PROSITE" id="PS50893"/>
    </source>
</evidence>
<dbReference type="EMBL" id="CP015839">
    <property type="protein sequence ID" value="ANG65375.1"/>
    <property type="molecule type" value="Genomic_DNA"/>
</dbReference>
<sequence length="245" mass="27011">MLGIDVRNASLAWQGHSVFSDLNFHLPAGEWTCLLGQSGVGKSSLLRLLAGLTEQMQVRAEIVASDGKSLDGRVAWMAQQDLLLPWLSVLDNVLLGPRLRRSRVTPAQREQARYLLNQVGLAGLDSRYPAALSGGQRQRVALARMLMEDRPLVLMDEPFSALDAVTRLKLQDLAAHLLVDRTVLLITHDPLEALRLGHQVLVLQGSPARLTAPLRPLDAPPRAVDQPEVLELQGRLLRQLMELST</sequence>
<evidence type="ECO:0000256" key="4">
    <source>
        <dbReference type="ARBA" id="ARBA00022840"/>
    </source>
</evidence>
<gene>
    <name evidence="6" type="ORF">A8C75_20185</name>
</gene>
<dbReference type="AlphaFoldDB" id="A0A1A9F586"/>
<reference evidence="7" key="1">
    <citation type="submission" date="2016-05" db="EMBL/GenBank/DDBJ databases">
        <authorList>
            <person name="Baek K."/>
            <person name="Yang S.-J."/>
        </authorList>
    </citation>
    <scope>NUCLEOTIDE SEQUENCE [LARGE SCALE GENOMIC DNA]</scope>
    <source>
        <strain evidence="7">ST58-10</strain>
    </source>
</reference>
<dbReference type="SMART" id="SM00382">
    <property type="entry name" value="AAA"/>
    <property type="match status" value="1"/>
</dbReference>
<dbReference type="InterPro" id="IPR050166">
    <property type="entry name" value="ABC_transporter_ATP-bind"/>
</dbReference>
<keyword evidence="2" id="KW-0813">Transport</keyword>
<evidence type="ECO:0000256" key="3">
    <source>
        <dbReference type="ARBA" id="ARBA00022741"/>
    </source>
</evidence>
<protein>
    <submittedName>
        <fullName evidence="6">Nitrate/sulfonate/bicarbonate ABC transporter ATP-binding protein</fullName>
    </submittedName>
</protein>
<keyword evidence="4 6" id="KW-0067">ATP-binding</keyword>
<evidence type="ECO:0000256" key="2">
    <source>
        <dbReference type="ARBA" id="ARBA00022448"/>
    </source>
</evidence>
<feature type="domain" description="ABC transporter" evidence="5">
    <location>
        <begin position="4"/>
        <end position="230"/>
    </location>
</feature>
<dbReference type="InterPro" id="IPR017871">
    <property type="entry name" value="ABC_transporter-like_CS"/>
</dbReference>
<comment type="similarity">
    <text evidence="1">Belongs to the ABC transporter superfamily.</text>
</comment>
<dbReference type="SUPFAM" id="SSF52540">
    <property type="entry name" value="P-loop containing nucleoside triphosphate hydrolases"/>
    <property type="match status" value="1"/>
</dbReference>
<organism evidence="6 7">
    <name type="scientific">Marinobacterium aestuarii</name>
    <dbReference type="NCBI Taxonomy" id="1821621"/>
    <lineage>
        <taxon>Bacteria</taxon>
        <taxon>Pseudomonadati</taxon>
        <taxon>Pseudomonadota</taxon>
        <taxon>Gammaproteobacteria</taxon>
        <taxon>Oceanospirillales</taxon>
        <taxon>Oceanospirillaceae</taxon>
        <taxon>Marinobacterium</taxon>
    </lineage>
</organism>
<dbReference type="GO" id="GO:0016887">
    <property type="term" value="F:ATP hydrolysis activity"/>
    <property type="evidence" value="ECO:0007669"/>
    <property type="project" value="InterPro"/>
</dbReference>
<dbReference type="InterPro" id="IPR027417">
    <property type="entry name" value="P-loop_NTPase"/>
</dbReference>
<dbReference type="PANTHER" id="PTHR42788">
    <property type="entry name" value="TAURINE IMPORT ATP-BINDING PROTEIN-RELATED"/>
    <property type="match status" value="1"/>
</dbReference>
<evidence type="ECO:0000313" key="7">
    <source>
        <dbReference type="Proteomes" id="UP000078070"/>
    </source>
</evidence>
<dbReference type="STRING" id="1821621.A8C75_20185"/>
<dbReference type="Gene3D" id="3.40.50.300">
    <property type="entry name" value="P-loop containing nucleotide triphosphate hydrolases"/>
    <property type="match status" value="1"/>
</dbReference>
<accession>A0A1A9F586</accession>
<name>A0A1A9F586_9GAMM</name>
<evidence type="ECO:0000256" key="1">
    <source>
        <dbReference type="ARBA" id="ARBA00005417"/>
    </source>
</evidence>
<dbReference type="OrthoDB" id="9802264at2"/>